<accession>A0A183LBC2</accession>
<proteinExistence type="predicted"/>
<protein>
    <submittedName>
        <fullName evidence="1">Uncharacterized protein</fullName>
    </submittedName>
</protein>
<dbReference type="STRING" id="48269.A0A183LBC2"/>
<organism evidence="1 2">
    <name type="scientific">Schistosoma margrebowiei</name>
    <dbReference type="NCBI Taxonomy" id="48269"/>
    <lineage>
        <taxon>Eukaryota</taxon>
        <taxon>Metazoa</taxon>
        <taxon>Spiralia</taxon>
        <taxon>Lophotrochozoa</taxon>
        <taxon>Platyhelminthes</taxon>
        <taxon>Trematoda</taxon>
        <taxon>Digenea</taxon>
        <taxon>Strigeidida</taxon>
        <taxon>Schistosomatoidea</taxon>
        <taxon>Schistosomatidae</taxon>
        <taxon>Schistosoma</taxon>
    </lineage>
</organism>
<dbReference type="AlphaFoldDB" id="A0A183LBC2"/>
<evidence type="ECO:0000313" key="1">
    <source>
        <dbReference type="EMBL" id="VDO50178.1"/>
    </source>
</evidence>
<name>A0A183LBC2_9TREM</name>
<sequence>MRLLTTRATMFIAQPSFSTAFLRDTDKLNEFKIAVNDRFQDLQGLLKEEETTMEDNWEGIKERLTSTCQEVLVFKKHHPNEWISIETPDSIKERKNK</sequence>
<evidence type="ECO:0000313" key="2">
    <source>
        <dbReference type="Proteomes" id="UP000277204"/>
    </source>
</evidence>
<dbReference type="Proteomes" id="UP000277204">
    <property type="component" value="Unassembled WGS sequence"/>
</dbReference>
<dbReference type="EMBL" id="UZAI01000226">
    <property type="protein sequence ID" value="VDO50178.1"/>
    <property type="molecule type" value="Genomic_DNA"/>
</dbReference>
<gene>
    <name evidence="1" type="ORF">SMRZ_LOCUS1097</name>
</gene>
<reference evidence="1 2" key="1">
    <citation type="submission" date="2018-11" db="EMBL/GenBank/DDBJ databases">
        <authorList>
            <consortium name="Pathogen Informatics"/>
        </authorList>
    </citation>
    <scope>NUCLEOTIDE SEQUENCE [LARGE SCALE GENOMIC DNA]</scope>
    <source>
        <strain evidence="1 2">Zambia</strain>
    </source>
</reference>
<keyword evidence="2" id="KW-1185">Reference proteome</keyword>